<keyword evidence="2" id="KW-1185">Reference proteome</keyword>
<dbReference type="AlphaFoldDB" id="A0A5N5SV67"/>
<dbReference type="EMBL" id="SEYY01019887">
    <property type="protein sequence ID" value="KAB7497815.1"/>
    <property type="molecule type" value="Genomic_DNA"/>
</dbReference>
<protein>
    <submittedName>
        <fullName evidence="1">Uncharacterized protein</fullName>
    </submittedName>
</protein>
<sequence>MHKFYNLKIHLPAPDFENDQLYLLALLVFEFGFQVVTCELSLWFIRNVTVIDNFKRIIHFDSLLEYDHGKNIDQCSLVINIIFGNPFDIKRHLHVCYQTKRGTAGIKYSLRELADSVNSGVHLVNFILYLNIAVNQLSHLDFAFVNFTVLPDRHVVFVLVLSDIHIYYSGTSFSFHHFSLSEEGFLLDVVTGRDIVSASSTFTVSSLLPLVYFVFSPFRTPRFPSFPFRFLSSPLLINIIFGNPFDIKRHLHVCYQTKRGTAGIKYSLRELADSVNSAMIDVEVNCQKIKEYLASFLRDGNGNKSLKNVSDNGVSELPNFKLSFSYRA</sequence>
<gene>
    <name evidence="1" type="ORF">Anas_00782</name>
</gene>
<name>A0A5N5SV67_9CRUS</name>
<reference evidence="1 2" key="1">
    <citation type="journal article" date="2019" name="PLoS Biol.">
        <title>Sex chromosomes control vertical transmission of feminizing Wolbachia symbionts in an isopod.</title>
        <authorList>
            <person name="Becking T."/>
            <person name="Chebbi M.A."/>
            <person name="Giraud I."/>
            <person name="Moumen B."/>
            <person name="Laverre T."/>
            <person name="Caubet Y."/>
            <person name="Peccoud J."/>
            <person name="Gilbert C."/>
            <person name="Cordaux R."/>
        </authorList>
    </citation>
    <scope>NUCLEOTIDE SEQUENCE [LARGE SCALE GENOMIC DNA]</scope>
    <source>
        <strain evidence="1">ANa2</strain>
        <tissue evidence="1">Whole body excluding digestive tract and cuticle</tissue>
    </source>
</reference>
<evidence type="ECO:0000313" key="2">
    <source>
        <dbReference type="Proteomes" id="UP000326759"/>
    </source>
</evidence>
<accession>A0A5N5SV67</accession>
<organism evidence="1 2">
    <name type="scientific">Armadillidium nasatum</name>
    <dbReference type="NCBI Taxonomy" id="96803"/>
    <lineage>
        <taxon>Eukaryota</taxon>
        <taxon>Metazoa</taxon>
        <taxon>Ecdysozoa</taxon>
        <taxon>Arthropoda</taxon>
        <taxon>Crustacea</taxon>
        <taxon>Multicrustacea</taxon>
        <taxon>Malacostraca</taxon>
        <taxon>Eumalacostraca</taxon>
        <taxon>Peracarida</taxon>
        <taxon>Isopoda</taxon>
        <taxon>Oniscidea</taxon>
        <taxon>Crinocheta</taxon>
        <taxon>Armadillidiidae</taxon>
        <taxon>Armadillidium</taxon>
    </lineage>
</organism>
<comment type="caution">
    <text evidence="1">The sequence shown here is derived from an EMBL/GenBank/DDBJ whole genome shotgun (WGS) entry which is preliminary data.</text>
</comment>
<proteinExistence type="predicted"/>
<dbReference type="Proteomes" id="UP000326759">
    <property type="component" value="Unassembled WGS sequence"/>
</dbReference>
<evidence type="ECO:0000313" key="1">
    <source>
        <dbReference type="EMBL" id="KAB7497815.1"/>
    </source>
</evidence>